<dbReference type="InterPro" id="IPR053149">
    <property type="entry name" value="TPK"/>
</dbReference>
<dbReference type="GO" id="GO:0030975">
    <property type="term" value="F:thiamine binding"/>
    <property type="evidence" value="ECO:0007669"/>
    <property type="project" value="InterPro"/>
</dbReference>
<evidence type="ECO:0000259" key="6">
    <source>
        <dbReference type="SMART" id="SM00983"/>
    </source>
</evidence>
<evidence type="ECO:0000256" key="5">
    <source>
        <dbReference type="NCBIfam" id="TIGR01378"/>
    </source>
</evidence>
<dbReference type="PANTHER" id="PTHR41299:SF1">
    <property type="entry name" value="THIAMINE PYROPHOSPHOKINASE"/>
    <property type="match status" value="1"/>
</dbReference>
<dbReference type="CDD" id="cd07995">
    <property type="entry name" value="TPK"/>
    <property type="match status" value="1"/>
</dbReference>
<dbReference type="InterPro" id="IPR007371">
    <property type="entry name" value="TPK_catalytic"/>
</dbReference>
<protein>
    <recommendedName>
        <fullName evidence="5">Thiamine diphosphokinase</fullName>
        <ecNumber evidence="5">2.7.6.2</ecNumber>
    </recommendedName>
</protein>
<evidence type="ECO:0000313" key="8">
    <source>
        <dbReference type="Proteomes" id="UP000235589"/>
    </source>
</evidence>
<evidence type="ECO:0000313" key="7">
    <source>
        <dbReference type="EMBL" id="AUO18310.1"/>
    </source>
</evidence>
<dbReference type="SMART" id="SM00983">
    <property type="entry name" value="TPK_B1_binding"/>
    <property type="match status" value="1"/>
</dbReference>
<evidence type="ECO:0000256" key="2">
    <source>
        <dbReference type="ARBA" id="ARBA00022741"/>
    </source>
</evidence>
<dbReference type="RefSeq" id="WP_158648870.1">
    <property type="nucleotide sequence ID" value="NZ_CP020991.1"/>
</dbReference>
<name>A0A2K9NZ57_9FIRM</name>
<dbReference type="GO" id="GO:0016301">
    <property type="term" value="F:kinase activity"/>
    <property type="evidence" value="ECO:0007669"/>
    <property type="project" value="UniProtKB-KW"/>
</dbReference>
<dbReference type="EC" id="2.7.6.2" evidence="5"/>
<dbReference type="GO" id="GO:0009229">
    <property type="term" value="P:thiamine diphosphate biosynthetic process"/>
    <property type="evidence" value="ECO:0007669"/>
    <property type="project" value="InterPro"/>
</dbReference>
<dbReference type="GO" id="GO:0005524">
    <property type="term" value="F:ATP binding"/>
    <property type="evidence" value="ECO:0007669"/>
    <property type="project" value="UniProtKB-KW"/>
</dbReference>
<dbReference type="AlphaFoldDB" id="A0A2K9NZ57"/>
<dbReference type="InterPro" id="IPR036371">
    <property type="entry name" value="TPK_B1-bd_sf"/>
</dbReference>
<proteinExistence type="predicted"/>
<dbReference type="Gene3D" id="3.40.50.10240">
    <property type="entry name" value="Thiamin pyrophosphokinase, catalytic domain"/>
    <property type="match status" value="1"/>
</dbReference>
<dbReference type="SUPFAM" id="SSF63999">
    <property type="entry name" value="Thiamin pyrophosphokinase, catalytic domain"/>
    <property type="match status" value="1"/>
</dbReference>
<dbReference type="InterPro" id="IPR007373">
    <property type="entry name" value="Thiamin_PyroPKinase_B1-bd"/>
</dbReference>
<keyword evidence="2" id="KW-0547">Nucleotide-binding</keyword>
<keyword evidence="8" id="KW-1185">Reference proteome</keyword>
<sequence length="209" mass="23876">MKSIIFSGAYIENYDYLSEINFDEYLIICADSGYKHAENLKIVPDVILGDNDSYLKKYPDNIKNLVFPPEKDFTDTHAAIDYAINNNAEEILIIGGLGGRIDHEFSHFCLMNYALDKGVKLKLINDTNEIWMENKPFKLKKSKRKYVSFFPYAGAVLNFSIKGLKYETTNMRLVPNRVQASSNEFCDSDTAIVTFDSGLVIVMLCDDRY</sequence>
<evidence type="ECO:0000256" key="3">
    <source>
        <dbReference type="ARBA" id="ARBA00022777"/>
    </source>
</evidence>
<dbReference type="Proteomes" id="UP000235589">
    <property type="component" value="Chromosome"/>
</dbReference>
<evidence type="ECO:0000256" key="4">
    <source>
        <dbReference type="ARBA" id="ARBA00022840"/>
    </source>
</evidence>
<feature type="domain" description="Thiamin pyrophosphokinase thiamin-binding" evidence="6">
    <location>
        <begin position="126"/>
        <end position="201"/>
    </location>
</feature>
<reference evidence="7 8" key="1">
    <citation type="submission" date="2017-04" db="EMBL/GenBank/DDBJ databases">
        <title>Monoglobus pectinilyticus 14 draft genome.</title>
        <authorList>
            <person name="Kim C."/>
            <person name="Rosendale D.I."/>
            <person name="Kelly W.J."/>
            <person name="Tannock G.W."/>
            <person name="Patchett M.L."/>
            <person name="Jordens J.Z."/>
        </authorList>
    </citation>
    <scope>NUCLEOTIDE SEQUENCE [LARGE SCALE GENOMIC DNA]</scope>
    <source>
        <strain evidence="7 8">14</strain>
    </source>
</reference>
<keyword evidence="3 7" id="KW-0418">Kinase</keyword>
<gene>
    <name evidence="7" type="ORF">B9O19_00125</name>
</gene>
<dbReference type="InterPro" id="IPR006282">
    <property type="entry name" value="Thi_PPkinase"/>
</dbReference>
<dbReference type="GO" id="GO:0004788">
    <property type="term" value="F:thiamine diphosphokinase activity"/>
    <property type="evidence" value="ECO:0007669"/>
    <property type="project" value="UniProtKB-UniRule"/>
</dbReference>
<dbReference type="NCBIfam" id="TIGR01378">
    <property type="entry name" value="thi_PPkinase"/>
    <property type="match status" value="1"/>
</dbReference>
<keyword evidence="4" id="KW-0067">ATP-binding</keyword>
<dbReference type="PANTHER" id="PTHR41299">
    <property type="entry name" value="THIAMINE PYROPHOSPHOKINASE"/>
    <property type="match status" value="1"/>
</dbReference>
<dbReference type="EMBL" id="CP020991">
    <property type="protein sequence ID" value="AUO18310.1"/>
    <property type="molecule type" value="Genomic_DNA"/>
</dbReference>
<organism evidence="7 8">
    <name type="scientific">Monoglobus pectinilyticus</name>
    <dbReference type="NCBI Taxonomy" id="1981510"/>
    <lineage>
        <taxon>Bacteria</taxon>
        <taxon>Bacillati</taxon>
        <taxon>Bacillota</taxon>
        <taxon>Clostridia</taxon>
        <taxon>Monoglobales</taxon>
        <taxon>Monoglobaceae</taxon>
        <taxon>Monoglobus</taxon>
    </lineage>
</organism>
<dbReference type="InterPro" id="IPR036759">
    <property type="entry name" value="TPK_catalytic_sf"/>
</dbReference>
<dbReference type="GO" id="GO:0006772">
    <property type="term" value="P:thiamine metabolic process"/>
    <property type="evidence" value="ECO:0007669"/>
    <property type="project" value="UniProtKB-UniRule"/>
</dbReference>
<dbReference type="GeneID" id="98061558"/>
<dbReference type="OrthoDB" id="9804377at2"/>
<dbReference type="Pfam" id="PF04265">
    <property type="entry name" value="TPK_B1_binding"/>
    <property type="match status" value="1"/>
</dbReference>
<evidence type="ECO:0000256" key="1">
    <source>
        <dbReference type="ARBA" id="ARBA00022679"/>
    </source>
</evidence>
<dbReference type="SUPFAM" id="SSF63862">
    <property type="entry name" value="Thiamin pyrophosphokinase, substrate-binding domain"/>
    <property type="match status" value="1"/>
</dbReference>
<dbReference type="Pfam" id="PF04263">
    <property type="entry name" value="TPK_catalytic"/>
    <property type="match status" value="1"/>
</dbReference>
<accession>A0A2K9NZ57</accession>
<keyword evidence="1" id="KW-0808">Transferase</keyword>
<dbReference type="KEGG" id="mpec:B9O19_00125"/>